<proteinExistence type="predicted"/>
<organism evidence="3 4">
    <name type="scientific">Paraburkholderia edwinii</name>
    <dbReference type="NCBI Taxonomy" id="2861782"/>
    <lineage>
        <taxon>Bacteria</taxon>
        <taxon>Pseudomonadati</taxon>
        <taxon>Pseudomonadota</taxon>
        <taxon>Betaproteobacteria</taxon>
        <taxon>Burkholderiales</taxon>
        <taxon>Burkholderiaceae</taxon>
        <taxon>Paraburkholderia</taxon>
    </lineage>
</organism>
<dbReference type="Proteomes" id="UP000826462">
    <property type="component" value="Chromosome 2"/>
</dbReference>
<keyword evidence="4" id="KW-1185">Reference proteome</keyword>
<evidence type="ECO:0000259" key="2">
    <source>
        <dbReference type="Pfam" id="PF08450"/>
    </source>
</evidence>
<dbReference type="Pfam" id="PF08450">
    <property type="entry name" value="SGL"/>
    <property type="match status" value="1"/>
</dbReference>
<evidence type="ECO:0000313" key="4">
    <source>
        <dbReference type="Proteomes" id="UP000826462"/>
    </source>
</evidence>
<evidence type="ECO:0000313" key="3">
    <source>
        <dbReference type="EMBL" id="QYD73301.1"/>
    </source>
</evidence>
<name>A0ABX8UWP1_9BURK</name>
<dbReference type="SUPFAM" id="SSF63829">
    <property type="entry name" value="Calcium-dependent phosphotriesterase"/>
    <property type="match status" value="1"/>
</dbReference>
<keyword evidence="1" id="KW-0378">Hydrolase</keyword>
<sequence length="295" mass="32548">MQSSRFNALRLPSASVECLYRGTQWSEGPVWFDDGNCLLWSDIPNNRILRWDGATGAVTTFRQPSNHANGNTRDHEGRLVTCEHQACRVTRTGHNGTITVLADSYQGRRLNSPNDVVVKADGSIWFTDPSFAINSFNQGAPRDPELRPGVYRIDGQSGEVSLVSDEIHGPNGLAFSPDEARLYVVDSRDEPRKIRVFDVVRNGRALAGNRVLIDAGEGRPDGLRVDIHGNLWCAWGMGAGLDGVRVFSPDGELLGHIELPERCMNVCFGGEHRNRLFMATVNGLYALYANTRGVI</sequence>
<feature type="domain" description="SMP-30/Gluconolactonase/LRE-like region" evidence="2">
    <location>
        <begin position="25"/>
        <end position="281"/>
    </location>
</feature>
<dbReference type="RefSeq" id="WP_219803033.1">
    <property type="nucleotide sequence ID" value="NZ_CP080096.1"/>
</dbReference>
<reference evidence="3 4" key="1">
    <citation type="submission" date="2021-07" db="EMBL/GenBank/DDBJ databases">
        <title>Paraburkholderia edwinii protects Aspergillus sp. from phenazines by acting as a toxin sponge.</title>
        <authorList>
            <person name="Dahlstrom K.M."/>
            <person name="Newman D.K."/>
        </authorList>
    </citation>
    <scope>NUCLEOTIDE SEQUENCE [LARGE SCALE GENOMIC DNA]</scope>
    <source>
        <strain evidence="3 4">Pe01</strain>
    </source>
</reference>
<protein>
    <submittedName>
        <fullName evidence="3">SMP-30/gluconolactonase/LRE family protein</fullName>
    </submittedName>
</protein>
<dbReference type="InterPro" id="IPR013658">
    <property type="entry name" value="SGL"/>
</dbReference>
<gene>
    <name evidence="3" type="ORF">KZJ38_27060</name>
</gene>
<dbReference type="InterPro" id="IPR051262">
    <property type="entry name" value="SMP-30/CGR1_Lactonase"/>
</dbReference>
<dbReference type="PANTHER" id="PTHR47572">
    <property type="entry name" value="LIPOPROTEIN-RELATED"/>
    <property type="match status" value="1"/>
</dbReference>
<dbReference type="InterPro" id="IPR011042">
    <property type="entry name" value="6-blade_b-propeller_TolB-like"/>
</dbReference>
<dbReference type="PRINTS" id="PR01790">
    <property type="entry name" value="SMP30FAMILY"/>
</dbReference>
<accession>A0ABX8UWP1</accession>
<dbReference type="EMBL" id="CP080096">
    <property type="protein sequence ID" value="QYD73301.1"/>
    <property type="molecule type" value="Genomic_DNA"/>
</dbReference>
<dbReference type="Gene3D" id="2.120.10.30">
    <property type="entry name" value="TolB, C-terminal domain"/>
    <property type="match status" value="1"/>
</dbReference>
<dbReference type="PANTHER" id="PTHR47572:SF4">
    <property type="entry name" value="LACTONASE DRP35"/>
    <property type="match status" value="1"/>
</dbReference>
<evidence type="ECO:0000256" key="1">
    <source>
        <dbReference type="ARBA" id="ARBA00022801"/>
    </source>
</evidence>
<dbReference type="InterPro" id="IPR005511">
    <property type="entry name" value="SMP-30"/>
</dbReference>